<gene>
    <name evidence="1" type="ORF">MTY_2612</name>
</gene>
<evidence type="ECO:0000313" key="1">
    <source>
        <dbReference type="EMBL" id="GAF27271.1"/>
    </source>
</evidence>
<name>A0A0S6UDW9_NEOTH</name>
<protein>
    <submittedName>
        <fullName evidence="1">Uncharacterized protein</fullName>
    </submittedName>
</protein>
<reference evidence="1" key="1">
    <citation type="journal article" date="2014" name="Gene">
        <title>Genome-guided analysis of transformation efficiency and carbon dioxide assimilation by Moorella thermoacetica Y72.</title>
        <authorList>
            <person name="Tsukahara K."/>
            <person name="Kita A."/>
            <person name="Nakashimada Y."/>
            <person name="Hoshino T."/>
            <person name="Murakami K."/>
        </authorList>
    </citation>
    <scope>NUCLEOTIDE SEQUENCE [LARGE SCALE GENOMIC DNA]</scope>
    <source>
        <strain evidence="1">Y72</strain>
    </source>
</reference>
<accession>A0A0S6UDW9</accession>
<dbReference type="Proteomes" id="UP000063718">
    <property type="component" value="Unassembled WGS sequence"/>
</dbReference>
<proteinExistence type="predicted"/>
<dbReference type="EMBL" id="DF238840">
    <property type="protein sequence ID" value="GAF27271.1"/>
    <property type="molecule type" value="Genomic_DNA"/>
</dbReference>
<dbReference type="AlphaFoldDB" id="A0A0S6UDW9"/>
<organism evidence="1">
    <name type="scientific">Moorella thermoacetica Y72</name>
    <dbReference type="NCBI Taxonomy" id="1325331"/>
    <lineage>
        <taxon>Bacteria</taxon>
        <taxon>Bacillati</taxon>
        <taxon>Bacillota</taxon>
        <taxon>Clostridia</taxon>
        <taxon>Neomoorellales</taxon>
        <taxon>Neomoorellaceae</taxon>
        <taxon>Neomoorella</taxon>
    </lineage>
</organism>
<sequence length="36" mass="4437">MHLVLKKIYYKQNHGIFESLRTNLIMERYFRIVANP</sequence>